<proteinExistence type="predicted"/>
<gene>
    <name evidence="1" type="primary">GUT1</name>
    <name evidence="1" type="ORF">EV182_000371</name>
</gene>
<dbReference type="EC" id="2.7.1.30" evidence="1"/>
<dbReference type="EMBL" id="JAMZIH010000014">
    <property type="protein sequence ID" value="KAJ1680257.1"/>
    <property type="molecule type" value="Genomic_DNA"/>
</dbReference>
<reference evidence="1" key="1">
    <citation type="submission" date="2022-06" db="EMBL/GenBank/DDBJ databases">
        <title>Phylogenomic reconstructions and comparative analyses of Kickxellomycotina fungi.</title>
        <authorList>
            <person name="Reynolds N.K."/>
            <person name="Stajich J.E."/>
            <person name="Barry K."/>
            <person name="Grigoriev I.V."/>
            <person name="Crous P."/>
            <person name="Smith M.E."/>
        </authorList>
    </citation>
    <scope>NUCLEOTIDE SEQUENCE</scope>
    <source>
        <strain evidence="1">RSA 2271</strain>
    </source>
</reference>
<keyword evidence="2" id="KW-1185">Reference proteome</keyword>
<accession>A0ACC1HUZ1</accession>
<evidence type="ECO:0000313" key="1">
    <source>
        <dbReference type="EMBL" id="KAJ1680257.1"/>
    </source>
</evidence>
<keyword evidence="1" id="KW-0808">Transferase</keyword>
<sequence length="503" mass="55745">MSKPEYVGAIDQGTSSSRFLIFDKFGQVVCAHQVEYSNSYPKPGWVEKDPLQIIESVEDAIAGALDKFQRQGHNIQHIRAVGITNQRETTVAWDAETGKPLCNAIIWSDTRTMDLVRRLCKEAPRDNKDYLHKICGLPITTYFSAVKMLWMLENIPAVRDAQRKGSLRFGTIDTWLIYKFTGNYMTDVSNASRTMLMNIHTLKWDETALEFFHIERESLPEIRSSAEIYGYFREGLLIHTPIAGALGDQQAATVGQTCFEAGQAKNTYGTGCFMLFNTGEEPIFSKSGLLTTVCYQLGPNAKPAYALEGSIAVAGSAVQWLRDRIGLIQSAPEIGLLASQVEDNGGCYFVTAFSGLFAPYWRDDARGCIVGLTQYTERGHIARACLESVCFQSKAIIDAMKNDCGESLKLLKVDGGMTNSDICMQIQADILGIKVIRPAMTETTAMGAAFAAGLTVGVWKDVDDVKKLASSDVQIFWPTTTPQEREEMYAGWEKAVKRSLDWA</sequence>
<organism evidence="1 2">
    <name type="scientific">Spiromyces aspiralis</name>
    <dbReference type="NCBI Taxonomy" id="68401"/>
    <lineage>
        <taxon>Eukaryota</taxon>
        <taxon>Fungi</taxon>
        <taxon>Fungi incertae sedis</taxon>
        <taxon>Zoopagomycota</taxon>
        <taxon>Kickxellomycotina</taxon>
        <taxon>Kickxellomycetes</taxon>
        <taxon>Kickxellales</taxon>
        <taxon>Kickxellaceae</taxon>
        <taxon>Spiromyces</taxon>
    </lineage>
</organism>
<name>A0ACC1HUZ1_9FUNG</name>
<comment type="caution">
    <text evidence="1">The sequence shown here is derived from an EMBL/GenBank/DDBJ whole genome shotgun (WGS) entry which is preliminary data.</text>
</comment>
<keyword evidence="1" id="KW-0418">Kinase</keyword>
<dbReference type="Proteomes" id="UP001145114">
    <property type="component" value="Unassembled WGS sequence"/>
</dbReference>
<protein>
    <submittedName>
        <fullName evidence="1">Glycerol kinase</fullName>
        <ecNumber evidence="1">2.7.1.30</ecNumber>
    </submittedName>
</protein>
<evidence type="ECO:0000313" key="2">
    <source>
        <dbReference type="Proteomes" id="UP001145114"/>
    </source>
</evidence>